<evidence type="ECO:0000256" key="19">
    <source>
        <dbReference type="SAM" id="Phobius"/>
    </source>
</evidence>
<dbReference type="RefSeq" id="WP_369610943.1">
    <property type="nucleotide sequence ID" value="NZ_AP031322.1"/>
</dbReference>
<evidence type="ECO:0000256" key="4">
    <source>
        <dbReference type="ARBA" id="ARBA00010561"/>
    </source>
</evidence>
<keyword evidence="10 19" id="KW-0812">Transmembrane</keyword>
<evidence type="ECO:0000256" key="17">
    <source>
        <dbReference type="ARBA" id="ARBA00048623"/>
    </source>
</evidence>
<reference evidence="20" key="1">
    <citation type="submission" date="2024-03" db="EMBL/GenBank/DDBJ databases">
        <title>Complete genome sequence of Sulfurisphaera javensis strain KD-1.</title>
        <authorList>
            <person name="Sakai H."/>
            <person name="Nur N."/>
            <person name="Suwanto A."/>
            <person name="Kurosawa N."/>
        </authorList>
    </citation>
    <scope>NUCLEOTIDE SEQUENCE</scope>
    <source>
        <strain evidence="20">KD-1</strain>
    </source>
</reference>
<evidence type="ECO:0000256" key="14">
    <source>
        <dbReference type="ARBA" id="ARBA00025228"/>
    </source>
</evidence>
<evidence type="ECO:0000256" key="12">
    <source>
        <dbReference type="ARBA" id="ARBA00022989"/>
    </source>
</evidence>
<dbReference type="GO" id="GO:0008818">
    <property type="term" value="F:cobalamin 5'-phosphate synthase activity"/>
    <property type="evidence" value="ECO:0007669"/>
    <property type="project" value="InterPro"/>
</dbReference>
<dbReference type="EC" id="2.7.8.26" evidence="5"/>
<evidence type="ECO:0000256" key="8">
    <source>
        <dbReference type="ARBA" id="ARBA00022573"/>
    </source>
</evidence>
<keyword evidence="8" id="KW-0169">Cobalamin biosynthesis</keyword>
<comment type="function">
    <text evidence="14">Joins adenosylcobinamide-GDP and alpha-ribazole to generate adenosylcobalamin (Ado-cobalamin). Also synthesizes adenosylcobalamin 5'-phosphate from adenosylcobinamide-GDP and alpha-ribazole 5'-phosphate.</text>
</comment>
<gene>
    <name evidence="20" type="primary">cobS</name>
    <name evidence="20" type="ORF">SJAV_06860</name>
</gene>
<evidence type="ECO:0000256" key="5">
    <source>
        <dbReference type="ARBA" id="ARBA00013200"/>
    </source>
</evidence>
<name>A0AAT9GPK2_9CREN</name>
<dbReference type="GO" id="GO:0009236">
    <property type="term" value="P:cobalamin biosynthetic process"/>
    <property type="evidence" value="ECO:0007669"/>
    <property type="project" value="UniProtKB-KW"/>
</dbReference>
<feature type="transmembrane region" description="Helical" evidence="19">
    <location>
        <begin position="216"/>
        <end position="247"/>
    </location>
</feature>
<evidence type="ECO:0000256" key="9">
    <source>
        <dbReference type="ARBA" id="ARBA00022679"/>
    </source>
</evidence>
<evidence type="ECO:0000256" key="7">
    <source>
        <dbReference type="ARBA" id="ARBA00022475"/>
    </source>
</evidence>
<feature type="transmembrane region" description="Helical" evidence="19">
    <location>
        <begin position="105"/>
        <end position="125"/>
    </location>
</feature>
<feature type="transmembrane region" description="Helical" evidence="19">
    <location>
        <begin position="173"/>
        <end position="204"/>
    </location>
</feature>
<comment type="similarity">
    <text evidence="4">Belongs to the CobS family.</text>
</comment>
<dbReference type="KEGG" id="sjv:SJAV_06860"/>
<comment type="catalytic activity">
    <reaction evidence="17">
        <text>alpha-ribazole + adenosylcob(III)inamide-GDP = adenosylcob(III)alamin + GMP + H(+)</text>
        <dbReference type="Rhea" id="RHEA:16049"/>
        <dbReference type="ChEBI" id="CHEBI:10329"/>
        <dbReference type="ChEBI" id="CHEBI:15378"/>
        <dbReference type="ChEBI" id="CHEBI:18408"/>
        <dbReference type="ChEBI" id="CHEBI:58115"/>
        <dbReference type="ChEBI" id="CHEBI:60487"/>
        <dbReference type="EC" id="2.7.8.26"/>
    </reaction>
</comment>
<evidence type="ECO:0000256" key="2">
    <source>
        <dbReference type="ARBA" id="ARBA00004651"/>
    </source>
</evidence>
<comment type="pathway">
    <text evidence="3">Cofactor biosynthesis; adenosylcobalamin biosynthesis; adenosylcobalamin from cob(II)yrinate a,c-diamide: step 7/7.</text>
</comment>
<accession>A0AAT9GPK2</accession>
<evidence type="ECO:0000313" key="20">
    <source>
        <dbReference type="EMBL" id="BFH72742.1"/>
    </source>
</evidence>
<keyword evidence="12 19" id="KW-1133">Transmembrane helix</keyword>
<dbReference type="PANTHER" id="PTHR34148">
    <property type="entry name" value="ADENOSYLCOBINAMIDE-GDP RIBAZOLETRANSFERASE"/>
    <property type="match status" value="1"/>
</dbReference>
<evidence type="ECO:0000256" key="6">
    <source>
        <dbReference type="ARBA" id="ARBA00015850"/>
    </source>
</evidence>
<dbReference type="AlphaFoldDB" id="A0AAT9GPK2"/>
<feature type="transmembrane region" description="Helical" evidence="19">
    <location>
        <begin position="32"/>
        <end position="54"/>
    </location>
</feature>
<dbReference type="GO" id="GO:0005886">
    <property type="term" value="C:plasma membrane"/>
    <property type="evidence" value="ECO:0007669"/>
    <property type="project" value="UniProtKB-SubCell"/>
</dbReference>
<proteinExistence type="inferred from homology"/>
<protein>
    <recommendedName>
        <fullName evidence="6">Adenosylcobinamide-GDP ribazoletransferase</fullName>
        <ecNumber evidence="5">2.7.8.26</ecNumber>
    </recommendedName>
    <alternativeName>
        <fullName evidence="16">Cobalamin synthase</fullName>
    </alternativeName>
    <alternativeName>
        <fullName evidence="15">Cobalamin-5'-phosphate synthase</fullName>
    </alternativeName>
</protein>
<evidence type="ECO:0000256" key="11">
    <source>
        <dbReference type="ARBA" id="ARBA00022842"/>
    </source>
</evidence>
<keyword evidence="13 19" id="KW-0472">Membrane</keyword>
<comment type="cofactor">
    <cofactor evidence="1">
        <name>Mg(2+)</name>
        <dbReference type="ChEBI" id="CHEBI:18420"/>
    </cofactor>
</comment>
<sequence length="248" mass="27801">MKVFKEIASQISFFTIIPSVKATLEETANMAFISPILVGLVTALIDYTVLYVSIKVLGNYGFILLIPTVEIIRGFHHLDGLLDFGDALMTKDYNKRLKALHDVEVGAGGIGLFLVYLSLFLSVILSMKNLSFFPLLIAEVESRGLGILILSIMKPMEGSYMGRVFHERLNNKWKIISLLIQIALIGNILVIISFLFLFLLFYFLGYKTLKGSSGDLVGAIITLSFPLFLLIAERSCYPFFISLFYLIF</sequence>
<evidence type="ECO:0000256" key="1">
    <source>
        <dbReference type="ARBA" id="ARBA00001946"/>
    </source>
</evidence>
<keyword evidence="9" id="KW-0808">Transferase</keyword>
<dbReference type="PANTHER" id="PTHR34148:SF1">
    <property type="entry name" value="ADENOSYLCOBINAMIDE-GDP RIBAZOLETRANSFERASE"/>
    <property type="match status" value="1"/>
</dbReference>
<keyword evidence="11" id="KW-0460">Magnesium</keyword>
<evidence type="ECO:0000256" key="18">
    <source>
        <dbReference type="ARBA" id="ARBA00049504"/>
    </source>
</evidence>
<dbReference type="InterPro" id="IPR003805">
    <property type="entry name" value="CobS"/>
</dbReference>
<dbReference type="GO" id="GO:0051073">
    <property type="term" value="F:adenosylcobinamide-GDP ribazoletransferase activity"/>
    <property type="evidence" value="ECO:0007669"/>
    <property type="project" value="UniProtKB-EC"/>
</dbReference>
<evidence type="ECO:0000256" key="10">
    <source>
        <dbReference type="ARBA" id="ARBA00022692"/>
    </source>
</evidence>
<dbReference type="GeneID" id="92353620"/>
<dbReference type="EMBL" id="AP031322">
    <property type="protein sequence ID" value="BFH72742.1"/>
    <property type="molecule type" value="Genomic_DNA"/>
</dbReference>
<evidence type="ECO:0000256" key="13">
    <source>
        <dbReference type="ARBA" id="ARBA00023136"/>
    </source>
</evidence>
<organism evidence="20">
    <name type="scientific">Sulfurisphaera javensis</name>
    <dbReference type="NCBI Taxonomy" id="2049879"/>
    <lineage>
        <taxon>Archaea</taxon>
        <taxon>Thermoproteota</taxon>
        <taxon>Thermoprotei</taxon>
        <taxon>Sulfolobales</taxon>
        <taxon>Sulfolobaceae</taxon>
        <taxon>Sulfurisphaera</taxon>
    </lineage>
</organism>
<evidence type="ECO:0000256" key="15">
    <source>
        <dbReference type="ARBA" id="ARBA00032605"/>
    </source>
</evidence>
<keyword evidence="7" id="KW-1003">Cell membrane</keyword>
<evidence type="ECO:0000256" key="3">
    <source>
        <dbReference type="ARBA" id="ARBA00004663"/>
    </source>
</evidence>
<comment type="catalytic activity">
    <reaction evidence="18">
        <text>alpha-ribazole 5'-phosphate + adenosylcob(III)inamide-GDP = adenosylcob(III)alamin 5'-phosphate + GMP + H(+)</text>
        <dbReference type="Rhea" id="RHEA:23560"/>
        <dbReference type="ChEBI" id="CHEBI:15378"/>
        <dbReference type="ChEBI" id="CHEBI:57918"/>
        <dbReference type="ChEBI" id="CHEBI:58115"/>
        <dbReference type="ChEBI" id="CHEBI:60487"/>
        <dbReference type="ChEBI" id="CHEBI:60493"/>
        <dbReference type="EC" id="2.7.8.26"/>
    </reaction>
</comment>
<evidence type="ECO:0000256" key="16">
    <source>
        <dbReference type="ARBA" id="ARBA00032853"/>
    </source>
</evidence>
<dbReference type="Pfam" id="PF02654">
    <property type="entry name" value="CobS"/>
    <property type="match status" value="1"/>
</dbReference>
<comment type="subcellular location">
    <subcellularLocation>
        <location evidence="2">Cell membrane</location>
        <topology evidence="2">Multi-pass membrane protein</topology>
    </subcellularLocation>
</comment>